<dbReference type="PANTHER" id="PTHR19879:SF9">
    <property type="entry name" value="TRANSCRIPTION INITIATION FACTOR TFIID SUBUNIT 5"/>
    <property type="match status" value="1"/>
</dbReference>
<dbReference type="Proteomes" id="UP000053558">
    <property type="component" value="Unassembled WGS sequence"/>
</dbReference>
<feature type="region of interest" description="Disordered" evidence="2">
    <location>
        <begin position="261"/>
        <end position="292"/>
    </location>
</feature>
<feature type="repeat" description="WD" evidence="1">
    <location>
        <begin position="167"/>
        <end position="192"/>
    </location>
</feature>
<dbReference type="PROSITE" id="PS50294">
    <property type="entry name" value="WD_REPEATS_REGION"/>
    <property type="match status" value="2"/>
</dbReference>
<dbReference type="GeneID" id="19204811"/>
<accession>A0A5M3N350</accession>
<protein>
    <submittedName>
        <fullName evidence="3">WD40 repeat-like protein</fullName>
    </submittedName>
</protein>
<dbReference type="Pfam" id="PF00400">
    <property type="entry name" value="WD40"/>
    <property type="match status" value="3"/>
</dbReference>
<organism evidence="3 4">
    <name type="scientific">Coniophora puteana (strain RWD-64-598)</name>
    <name type="common">Brown rot fungus</name>
    <dbReference type="NCBI Taxonomy" id="741705"/>
    <lineage>
        <taxon>Eukaryota</taxon>
        <taxon>Fungi</taxon>
        <taxon>Dikarya</taxon>
        <taxon>Basidiomycota</taxon>
        <taxon>Agaricomycotina</taxon>
        <taxon>Agaricomycetes</taxon>
        <taxon>Agaricomycetidae</taxon>
        <taxon>Boletales</taxon>
        <taxon>Coniophorineae</taxon>
        <taxon>Coniophoraceae</taxon>
        <taxon>Coniophora</taxon>
    </lineage>
</organism>
<dbReference type="InterPro" id="IPR001680">
    <property type="entry name" value="WD40_rpt"/>
</dbReference>
<dbReference type="EMBL" id="JH711574">
    <property type="protein sequence ID" value="EIW85829.1"/>
    <property type="molecule type" value="Genomic_DNA"/>
</dbReference>
<dbReference type="PROSITE" id="PS50082">
    <property type="entry name" value="WD_REPEATS_2"/>
    <property type="match status" value="2"/>
</dbReference>
<dbReference type="PANTHER" id="PTHR19879">
    <property type="entry name" value="TRANSCRIPTION INITIATION FACTOR TFIID"/>
    <property type="match status" value="1"/>
</dbReference>
<dbReference type="SMART" id="SM00320">
    <property type="entry name" value="WD40"/>
    <property type="match status" value="5"/>
</dbReference>
<dbReference type="OrthoDB" id="674604at2759"/>
<proteinExistence type="predicted"/>
<dbReference type="Gene3D" id="2.130.10.10">
    <property type="entry name" value="YVTN repeat-like/Quinoprotein amine dehydrogenase"/>
    <property type="match status" value="2"/>
</dbReference>
<dbReference type="KEGG" id="cput:CONPUDRAFT_162904"/>
<evidence type="ECO:0000256" key="2">
    <source>
        <dbReference type="SAM" id="MobiDB-lite"/>
    </source>
</evidence>
<dbReference type="RefSeq" id="XP_007765183.1">
    <property type="nucleotide sequence ID" value="XM_007766993.1"/>
</dbReference>
<dbReference type="AlphaFoldDB" id="A0A5M3N350"/>
<keyword evidence="4" id="KW-1185">Reference proteome</keyword>
<gene>
    <name evidence="3" type="ORF">CONPUDRAFT_162904</name>
</gene>
<comment type="caution">
    <text evidence="3">The sequence shown here is derived from an EMBL/GenBank/DDBJ whole genome shotgun (WGS) entry which is preliminary data.</text>
</comment>
<evidence type="ECO:0000256" key="1">
    <source>
        <dbReference type="PROSITE-ProRule" id="PRU00221"/>
    </source>
</evidence>
<dbReference type="SUPFAM" id="SSF50978">
    <property type="entry name" value="WD40 repeat-like"/>
    <property type="match status" value="1"/>
</dbReference>
<feature type="repeat" description="WD" evidence="1">
    <location>
        <begin position="202"/>
        <end position="234"/>
    </location>
</feature>
<name>A0A5M3N350_CONPW</name>
<reference evidence="4" key="1">
    <citation type="journal article" date="2012" name="Science">
        <title>The Paleozoic origin of enzymatic lignin decomposition reconstructed from 31 fungal genomes.</title>
        <authorList>
            <person name="Floudas D."/>
            <person name="Binder M."/>
            <person name="Riley R."/>
            <person name="Barry K."/>
            <person name="Blanchette R.A."/>
            <person name="Henrissat B."/>
            <person name="Martinez A.T."/>
            <person name="Otillar R."/>
            <person name="Spatafora J.W."/>
            <person name="Yadav J.S."/>
            <person name="Aerts A."/>
            <person name="Benoit I."/>
            <person name="Boyd A."/>
            <person name="Carlson A."/>
            <person name="Copeland A."/>
            <person name="Coutinho P.M."/>
            <person name="de Vries R.P."/>
            <person name="Ferreira P."/>
            <person name="Findley K."/>
            <person name="Foster B."/>
            <person name="Gaskell J."/>
            <person name="Glotzer D."/>
            <person name="Gorecki P."/>
            <person name="Heitman J."/>
            <person name="Hesse C."/>
            <person name="Hori C."/>
            <person name="Igarashi K."/>
            <person name="Jurgens J.A."/>
            <person name="Kallen N."/>
            <person name="Kersten P."/>
            <person name="Kohler A."/>
            <person name="Kuees U."/>
            <person name="Kumar T.K.A."/>
            <person name="Kuo A."/>
            <person name="LaButti K."/>
            <person name="Larrondo L.F."/>
            <person name="Lindquist E."/>
            <person name="Ling A."/>
            <person name="Lombard V."/>
            <person name="Lucas S."/>
            <person name="Lundell T."/>
            <person name="Martin R."/>
            <person name="McLaughlin D.J."/>
            <person name="Morgenstern I."/>
            <person name="Morin E."/>
            <person name="Murat C."/>
            <person name="Nagy L.G."/>
            <person name="Nolan M."/>
            <person name="Ohm R.A."/>
            <person name="Patyshakuliyeva A."/>
            <person name="Rokas A."/>
            <person name="Ruiz-Duenas F.J."/>
            <person name="Sabat G."/>
            <person name="Salamov A."/>
            <person name="Samejima M."/>
            <person name="Schmutz J."/>
            <person name="Slot J.C."/>
            <person name="St John F."/>
            <person name="Stenlid J."/>
            <person name="Sun H."/>
            <person name="Sun S."/>
            <person name="Syed K."/>
            <person name="Tsang A."/>
            <person name="Wiebenga A."/>
            <person name="Young D."/>
            <person name="Pisabarro A."/>
            <person name="Eastwood D.C."/>
            <person name="Martin F."/>
            <person name="Cullen D."/>
            <person name="Grigoriev I.V."/>
            <person name="Hibbett D.S."/>
        </authorList>
    </citation>
    <scope>NUCLEOTIDE SEQUENCE [LARGE SCALE GENOMIC DNA]</scope>
    <source>
        <strain evidence="4">RWD-64-598 SS2</strain>
    </source>
</reference>
<sequence>MVTASRDHVSLWNVTTAELLRSPLERHTRSIRRIKITPDGSRILIASGEGDISHSENNIVEVCDVQSGQVAHTFEDHYGLISALDISQDGSTFASVSENIVSICSLSTYSLLAEILAHGDGSEAGSTIKICFSPSGTKLLVGSKKVAMVQRLLGEEPSLKVNLQSDIVCLQYAPDGGSFMTGSKDGKVCIWDAVAQGDLLLCLQHDTPVYTASFSPEGLRIASASQGGYIRIWDALSGDLQVGEPIKIYEDKLPDKVEKVAPEGRSSEDSFLNRPAVLRRQQHGNDKKQVRSGISAGDTYAHYATPQIVASIPRQRGIFSYFRNVAQSQSSAPSQDRPRASHTRLKIISLAKEKQSHVKAKKTLENRGAKKKLKMWTDVFPHVISTPETYQMTFVDVADTYYGANRLSYTSSELHFDVNPVSNIA</sequence>
<dbReference type="InterPro" id="IPR036322">
    <property type="entry name" value="WD40_repeat_dom_sf"/>
</dbReference>
<dbReference type="InterPro" id="IPR015943">
    <property type="entry name" value="WD40/YVTN_repeat-like_dom_sf"/>
</dbReference>
<evidence type="ECO:0000313" key="3">
    <source>
        <dbReference type="EMBL" id="EIW85829.1"/>
    </source>
</evidence>
<evidence type="ECO:0000313" key="4">
    <source>
        <dbReference type="Proteomes" id="UP000053558"/>
    </source>
</evidence>
<keyword evidence="1" id="KW-0853">WD repeat</keyword>